<keyword evidence="3" id="KW-1185">Reference proteome</keyword>
<dbReference type="AlphaFoldDB" id="A0A4Z2GBH0"/>
<evidence type="ECO:0000256" key="1">
    <source>
        <dbReference type="SAM" id="MobiDB-lite"/>
    </source>
</evidence>
<protein>
    <submittedName>
        <fullName evidence="2">Uncharacterized protein</fullName>
    </submittedName>
</protein>
<evidence type="ECO:0000313" key="2">
    <source>
        <dbReference type="EMBL" id="TNN50064.1"/>
    </source>
</evidence>
<comment type="caution">
    <text evidence="2">The sequence shown here is derived from an EMBL/GenBank/DDBJ whole genome shotgun (WGS) entry which is preliminary data.</text>
</comment>
<evidence type="ECO:0000313" key="3">
    <source>
        <dbReference type="Proteomes" id="UP000314294"/>
    </source>
</evidence>
<accession>A0A4Z2GBH0</accession>
<name>A0A4Z2GBH0_9TELE</name>
<feature type="compositionally biased region" description="Basic and acidic residues" evidence="1">
    <location>
        <begin position="31"/>
        <end position="59"/>
    </location>
</feature>
<sequence length="69" mass="7659">MVSYVSRVDRASVPFKLVIITSSSGWSPGPEDQRTRGPEDQRTRGLEDQRTRGLEDQRTRGPGLDGFPG</sequence>
<reference evidence="2 3" key="1">
    <citation type="submission" date="2019-03" db="EMBL/GenBank/DDBJ databases">
        <title>First draft genome of Liparis tanakae, snailfish: a comprehensive survey of snailfish specific genes.</title>
        <authorList>
            <person name="Kim W."/>
            <person name="Song I."/>
            <person name="Jeong J.-H."/>
            <person name="Kim D."/>
            <person name="Kim S."/>
            <person name="Ryu S."/>
            <person name="Song J.Y."/>
            <person name="Lee S.K."/>
        </authorList>
    </citation>
    <scope>NUCLEOTIDE SEQUENCE [LARGE SCALE GENOMIC DNA]</scope>
    <source>
        <tissue evidence="2">Muscle</tissue>
    </source>
</reference>
<gene>
    <name evidence="2" type="ORF">EYF80_039742</name>
</gene>
<dbReference type="EMBL" id="SRLO01000632">
    <property type="protein sequence ID" value="TNN50064.1"/>
    <property type="molecule type" value="Genomic_DNA"/>
</dbReference>
<dbReference type="Proteomes" id="UP000314294">
    <property type="component" value="Unassembled WGS sequence"/>
</dbReference>
<feature type="region of interest" description="Disordered" evidence="1">
    <location>
        <begin position="22"/>
        <end position="69"/>
    </location>
</feature>
<organism evidence="2 3">
    <name type="scientific">Liparis tanakae</name>
    <name type="common">Tanaka's snailfish</name>
    <dbReference type="NCBI Taxonomy" id="230148"/>
    <lineage>
        <taxon>Eukaryota</taxon>
        <taxon>Metazoa</taxon>
        <taxon>Chordata</taxon>
        <taxon>Craniata</taxon>
        <taxon>Vertebrata</taxon>
        <taxon>Euteleostomi</taxon>
        <taxon>Actinopterygii</taxon>
        <taxon>Neopterygii</taxon>
        <taxon>Teleostei</taxon>
        <taxon>Neoteleostei</taxon>
        <taxon>Acanthomorphata</taxon>
        <taxon>Eupercaria</taxon>
        <taxon>Perciformes</taxon>
        <taxon>Cottioidei</taxon>
        <taxon>Cottales</taxon>
        <taxon>Liparidae</taxon>
        <taxon>Liparis</taxon>
    </lineage>
</organism>
<dbReference type="OrthoDB" id="10067969at2759"/>
<proteinExistence type="predicted"/>